<reference evidence="2 3" key="2">
    <citation type="submission" date="2007-09" db="EMBL/GenBank/DDBJ databases">
        <authorList>
            <person name="Fulton L."/>
            <person name="Clifton S."/>
            <person name="Fulton B."/>
            <person name="Xu J."/>
            <person name="Minx P."/>
            <person name="Pepin K.H."/>
            <person name="Johnson M."/>
            <person name="Thiruvilangam P."/>
            <person name="Bhonagiri V."/>
            <person name="Nash W.E."/>
            <person name="Mardis E.R."/>
            <person name="Wilson R.K."/>
        </authorList>
    </citation>
    <scope>NUCLEOTIDE SEQUENCE [LARGE SCALE GENOMIC DNA]</scope>
    <source>
        <strain evidence="2 3">ATCC 33270</strain>
    </source>
</reference>
<organism evidence="2 3">
    <name type="scientific">Parvimonas micra ATCC 33270</name>
    <dbReference type="NCBI Taxonomy" id="411465"/>
    <lineage>
        <taxon>Bacteria</taxon>
        <taxon>Bacillati</taxon>
        <taxon>Bacillota</taxon>
        <taxon>Tissierellia</taxon>
        <taxon>Tissierellales</taxon>
        <taxon>Peptoniphilaceae</taxon>
        <taxon>Parvimonas</taxon>
    </lineage>
</organism>
<sequence>MYKSIDELNKINDKLYKNFDKILKSYKYNIDYSDSEDCNTDFKNLIDSTKELEVKYIKYSNVSTLIYSYDDYILDDFIEFFKVKIQKKRRKNVYKKKVLIYFLKLFLILNYLLFKSEIYIIANKL</sequence>
<keyword evidence="1" id="KW-0812">Transmembrane</keyword>
<name>A8SLJ3_9FIRM</name>
<gene>
    <name evidence="2" type="ORF">PEPMIC_01019</name>
</gene>
<comment type="caution">
    <text evidence="2">The sequence shown here is derived from an EMBL/GenBank/DDBJ whole genome shotgun (WGS) entry which is preliminary data.</text>
</comment>
<dbReference type="EMBL" id="ABEE02000017">
    <property type="protein sequence ID" value="EDP23217.1"/>
    <property type="molecule type" value="Genomic_DNA"/>
</dbReference>
<dbReference type="Proteomes" id="UP000003162">
    <property type="component" value="Unassembled WGS sequence"/>
</dbReference>
<keyword evidence="1" id="KW-0472">Membrane</keyword>
<evidence type="ECO:0000256" key="1">
    <source>
        <dbReference type="SAM" id="Phobius"/>
    </source>
</evidence>
<dbReference type="RefSeq" id="WP_004832930.1">
    <property type="nucleotide sequence ID" value="NZ_DS483518.1"/>
</dbReference>
<protein>
    <submittedName>
        <fullName evidence="2">Uncharacterized protein</fullName>
    </submittedName>
</protein>
<dbReference type="HOGENOM" id="CLU_1990512_0_0_9"/>
<evidence type="ECO:0000313" key="3">
    <source>
        <dbReference type="Proteomes" id="UP000003162"/>
    </source>
</evidence>
<evidence type="ECO:0000313" key="2">
    <source>
        <dbReference type="EMBL" id="EDP23217.1"/>
    </source>
</evidence>
<keyword evidence="1" id="KW-1133">Transmembrane helix</keyword>
<proteinExistence type="predicted"/>
<reference evidence="2 3" key="1">
    <citation type="submission" date="2007-09" db="EMBL/GenBank/DDBJ databases">
        <title>Draft genome sequence of Peptostreptococcus micros (ATCC 33270).</title>
        <authorList>
            <person name="Sudarsanam P."/>
            <person name="Ley R."/>
            <person name="Guruge J."/>
            <person name="Turnbaugh P.J."/>
            <person name="Mahowald M."/>
            <person name="Liep D."/>
            <person name="Gordon J."/>
        </authorList>
    </citation>
    <scope>NUCLEOTIDE SEQUENCE [LARGE SCALE GENOMIC DNA]</scope>
    <source>
        <strain evidence="2 3">ATCC 33270</strain>
    </source>
</reference>
<dbReference type="AlphaFoldDB" id="A8SLJ3"/>
<feature type="transmembrane region" description="Helical" evidence="1">
    <location>
        <begin position="98"/>
        <end position="122"/>
    </location>
</feature>
<accession>A8SLJ3</accession>